<evidence type="ECO:0000259" key="12">
    <source>
        <dbReference type="PROSITE" id="PS51449"/>
    </source>
</evidence>
<sequence length="445" mass="51522">MKKIYMHSLGCSKNLVDSENMLGILRNKGFKTTDYADKADYIIINTCSFISDAQQESVNAILAAADVKNEANQNAKIIVTGCLAQRFGEELSKEIPEVDIIVGTSGFDKIDEYIEKYENSKQLVVDTDMRELDEENLPRNSLTENWYAYLKIAEGCSNNCTYCVIPQLRGPYKSRKIEKIVEEAEILAKQGAKEIIIIAQDTSKYGLDLYGEKKLHEVVRKISEIEGVQWIRIHYLYPEDIYDELINEFKNNDKLLNYFDIPMQHINDRILKRMNRNTNRHQIINLINKIRNEVEDAVIRTSLITGFPGETEEEHEELLRFLGEYKLDRVGVFQYSREEHTPAYKLPEQIDDDIKQRRQDELMELQVGVSYENNLAKIGRIYDVLIEEKDVENIYIGRTYMDSIDIDGVVYVTSDNELDLGNIYKVKINDALEYDLMGDEVDELV</sequence>
<keyword evidence="8 10" id="KW-0411">Iron-sulfur</keyword>
<dbReference type="HAMAP" id="MF_01865">
    <property type="entry name" value="MTTase_RimO"/>
    <property type="match status" value="1"/>
</dbReference>
<dbReference type="GO" id="GO:0035599">
    <property type="term" value="F:aspartic acid methylthiotransferase activity"/>
    <property type="evidence" value="ECO:0007669"/>
    <property type="project" value="TreeGrafter"/>
</dbReference>
<dbReference type="InterPro" id="IPR002792">
    <property type="entry name" value="TRAM_dom"/>
</dbReference>
<keyword evidence="15" id="KW-1185">Reference proteome</keyword>
<dbReference type="InterPro" id="IPR012340">
    <property type="entry name" value="NA-bd_OB-fold"/>
</dbReference>
<evidence type="ECO:0000259" key="11">
    <source>
        <dbReference type="PROSITE" id="PS50926"/>
    </source>
</evidence>
<keyword evidence="14" id="KW-0689">Ribosomal protein</keyword>
<dbReference type="NCBIfam" id="TIGR00089">
    <property type="entry name" value="MiaB/RimO family radical SAM methylthiotransferase"/>
    <property type="match status" value="1"/>
</dbReference>
<evidence type="ECO:0000256" key="9">
    <source>
        <dbReference type="ARBA" id="ARBA00051425"/>
    </source>
</evidence>
<dbReference type="Proteomes" id="UP000611629">
    <property type="component" value="Unassembled WGS sequence"/>
</dbReference>
<organism evidence="14 15">
    <name type="scientific">Sedimentibacter hydroxybenzoicus DSM 7310</name>
    <dbReference type="NCBI Taxonomy" id="1123245"/>
    <lineage>
        <taxon>Bacteria</taxon>
        <taxon>Bacillati</taxon>
        <taxon>Bacillota</taxon>
        <taxon>Tissierellia</taxon>
        <taxon>Sedimentibacter</taxon>
    </lineage>
</organism>
<dbReference type="Gene3D" id="2.40.50.140">
    <property type="entry name" value="Nucleic acid-binding proteins"/>
    <property type="match status" value="1"/>
</dbReference>
<evidence type="ECO:0000256" key="6">
    <source>
        <dbReference type="ARBA" id="ARBA00022723"/>
    </source>
</evidence>
<evidence type="ECO:0000256" key="5">
    <source>
        <dbReference type="ARBA" id="ARBA00022691"/>
    </source>
</evidence>
<dbReference type="FunFam" id="3.80.30.20:FF:000001">
    <property type="entry name" value="tRNA-2-methylthio-N(6)-dimethylallyladenosine synthase 2"/>
    <property type="match status" value="1"/>
</dbReference>
<feature type="binding site" evidence="10">
    <location>
        <position position="82"/>
    </location>
    <ligand>
        <name>[4Fe-4S] cluster</name>
        <dbReference type="ChEBI" id="CHEBI:49883"/>
        <label>1</label>
    </ligand>
</feature>
<dbReference type="Pfam" id="PF18693">
    <property type="entry name" value="TRAM_2"/>
    <property type="match status" value="1"/>
</dbReference>
<dbReference type="SMART" id="SM00729">
    <property type="entry name" value="Elp3"/>
    <property type="match status" value="1"/>
</dbReference>
<dbReference type="Pfam" id="PF00919">
    <property type="entry name" value="UPF0004"/>
    <property type="match status" value="1"/>
</dbReference>
<dbReference type="PROSITE" id="PS50926">
    <property type="entry name" value="TRAM"/>
    <property type="match status" value="1"/>
</dbReference>
<protein>
    <recommendedName>
        <fullName evidence="10">Ribosomal protein uS12 methylthiotransferase RimO</fullName>
        <shortName evidence="10">uS12 MTTase</shortName>
        <shortName evidence="10">uS12 methylthiotransferase</shortName>
        <ecNumber evidence="10">2.8.4.4</ecNumber>
    </recommendedName>
    <alternativeName>
        <fullName evidence="10">Ribosomal protein uS12 (aspartate-C(3))-methylthiotransferase</fullName>
    </alternativeName>
    <alternativeName>
        <fullName evidence="10">Ribosome maturation factor RimO</fullName>
    </alternativeName>
</protein>
<comment type="caution">
    <text evidence="14">The sequence shown here is derived from an EMBL/GenBank/DDBJ whole genome shotgun (WGS) entry which is preliminary data.</text>
</comment>
<name>A0A974BIN4_SEDHY</name>
<evidence type="ECO:0000313" key="14">
    <source>
        <dbReference type="EMBL" id="NYB73606.1"/>
    </source>
</evidence>
<comment type="similarity">
    <text evidence="10">Belongs to the methylthiotransferase family. RimO subfamily.</text>
</comment>
<dbReference type="PROSITE" id="PS51918">
    <property type="entry name" value="RADICAL_SAM"/>
    <property type="match status" value="1"/>
</dbReference>
<keyword evidence="2 10" id="KW-0004">4Fe-4S</keyword>
<feature type="binding site" evidence="10">
    <location>
        <position position="11"/>
    </location>
    <ligand>
        <name>[4Fe-4S] cluster</name>
        <dbReference type="ChEBI" id="CHEBI:49883"/>
        <label>1</label>
    </ligand>
</feature>
<comment type="catalytic activity">
    <reaction evidence="10">
        <text>L-aspartate(89)-[ribosomal protein uS12]-hydrogen + (sulfur carrier)-SH + AH2 + 2 S-adenosyl-L-methionine = 3-methylsulfanyl-L-aspartate(89)-[ribosomal protein uS12]-hydrogen + (sulfur carrier)-H + 5'-deoxyadenosine + L-methionine + A + S-adenosyl-L-homocysteine + 2 H(+)</text>
        <dbReference type="Rhea" id="RHEA:37087"/>
        <dbReference type="Rhea" id="RHEA-COMP:10460"/>
        <dbReference type="Rhea" id="RHEA-COMP:10461"/>
        <dbReference type="Rhea" id="RHEA-COMP:14737"/>
        <dbReference type="Rhea" id="RHEA-COMP:14739"/>
        <dbReference type="ChEBI" id="CHEBI:13193"/>
        <dbReference type="ChEBI" id="CHEBI:15378"/>
        <dbReference type="ChEBI" id="CHEBI:17319"/>
        <dbReference type="ChEBI" id="CHEBI:17499"/>
        <dbReference type="ChEBI" id="CHEBI:29917"/>
        <dbReference type="ChEBI" id="CHEBI:29961"/>
        <dbReference type="ChEBI" id="CHEBI:57844"/>
        <dbReference type="ChEBI" id="CHEBI:57856"/>
        <dbReference type="ChEBI" id="CHEBI:59789"/>
        <dbReference type="ChEBI" id="CHEBI:64428"/>
        <dbReference type="ChEBI" id="CHEBI:73599"/>
        <dbReference type="EC" id="2.8.4.4"/>
    </reaction>
</comment>
<keyword evidence="4 10" id="KW-0808">Transferase</keyword>
<evidence type="ECO:0000256" key="10">
    <source>
        <dbReference type="HAMAP-Rule" id="MF_01865"/>
    </source>
</evidence>
<dbReference type="InterPro" id="IPR020612">
    <property type="entry name" value="Methylthiotransferase_CS"/>
</dbReference>
<keyword evidence="6 10" id="KW-0479">Metal-binding</keyword>
<proteinExistence type="inferred from homology"/>
<dbReference type="InterPro" id="IPR058240">
    <property type="entry name" value="rSAM_sf"/>
</dbReference>
<dbReference type="InterPro" id="IPR007197">
    <property type="entry name" value="rSAM"/>
</dbReference>
<dbReference type="SFLD" id="SFLDG01082">
    <property type="entry name" value="B12-binding_domain_containing"/>
    <property type="match status" value="1"/>
</dbReference>
<dbReference type="GO" id="GO:0103039">
    <property type="term" value="F:protein methylthiotransferase activity"/>
    <property type="evidence" value="ECO:0007669"/>
    <property type="project" value="UniProtKB-EC"/>
</dbReference>
<comment type="function">
    <text evidence="10">Catalyzes the methylthiolation of an aspartic acid residue of ribosomal protein uS12.</text>
</comment>
<feature type="binding site" evidence="10">
    <location>
        <position position="47"/>
    </location>
    <ligand>
        <name>[4Fe-4S] cluster</name>
        <dbReference type="ChEBI" id="CHEBI:49883"/>
        <label>1</label>
    </ligand>
</feature>
<dbReference type="RefSeq" id="WP_179237292.1">
    <property type="nucleotide sequence ID" value="NZ_JACBNQ010000003.1"/>
</dbReference>
<dbReference type="InterPro" id="IPR023404">
    <property type="entry name" value="rSAM_horseshoe"/>
</dbReference>
<feature type="domain" description="Radical SAM core" evidence="13">
    <location>
        <begin position="142"/>
        <end position="372"/>
    </location>
</feature>
<dbReference type="EC" id="2.8.4.4" evidence="10"/>
<comment type="function">
    <text evidence="1">Catalyzes the methylthiolation of N6-(dimethylallyl)adenosine (i(6)A), leading to the formation of 2-methylthio-N6-(dimethylallyl)adenosine (ms(2)i(6)A) at position 37 in tRNAs that read codons beginning with uridine.</text>
</comment>
<evidence type="ECO:0000256" key="2">
    <source>
        <dbReference type="ARBA" id="ARBA00022485"/>
    </source>
</evidence>
<dbReference type="GO" id="GO:0046872">
    <property type="term" value="F:metal ion binding"/>
    <property type="evidence" value="ECO:0007669"/>
    <property type="project" value="UniProtKB-KW"/>
</dbReference>
<reference evidence="14" key="1">
    <citation type="submission" date="2020-07" db="EMBL/GenBank/DDBJ databases">
        <title>Genomic analysis of a strain of Sedimentibacter Hydroxybenzoicus DSM7310.</title>
        <authorList>
            <person name="Ma S."/>
        </authorList>
    </citation>
    <scope>NUCLEOTIDE SEQUENCE</scope>
    <source>
        <strain evidence="14">DSM 7310</strain>
    </source>
</reference>
<comment type="catalytic activity">
    <reaction evidence="9">
        <text>N(6)-dimethylallyladenosine(37) in tRNA + (sulfur carrier)-SH + AH2 + 2 S-adenosyl-L-methionine = 2-methylsulfanyl-N(6)-dimethylallyladenosine(37) in tRNA + (sulfur carrier)-H + 5'-deoxyadenosine + L-methionine + A + S-adenosyl-L-homocysteine + 2 H(+)</text>
        <dbReference type="Rhea" id="RHEA:37067"/>
        <dbReference type="Rhea" id="RHEA-COMP:10375"/>
        <dbReference type="Rhea" id="RHEA-COMP:10376"/>
        <dbReference type="Rhea" id="RHEA-COMP:14737"/>
        <dbReference type="Rhea" id="RHEA-COMP:14739"/>
        <dbReference type="ChEBI" id="CHEBI:13193"/>
        <dbReference type="ChEBI" id="CHEBI:15378"/>
        <dbReference type="ChEBI" id="CHEBI:17319"/>
        <dbReference type="ChEBI" id="CHEBI:17499"/>
        <dbReference type="ChEBI" id="CHEBI:29917"/>
        <dbReference type="ChEBI" id="CHEBI:57844"/>
        <dbReference type="ChEBI" id="CHEBI:57856"/>
        <dbReference type="ChEBI" id="CHEBI:59789"/>
        <dbReference type="ChEBI" id="CHEBI:64428"/>
        <dbReference type="ChEBI" id="CHEBI:74415"/>
        <dbReference type="ChEBI" id="CHEBI:74417"/>
        <dbReference type="EC" id="2.8.4.3"/>
    </reaction>
</comment>
<dbReference type="AlphaFoldDB" id="A0A974BIN4"/>
<accession>A0A974BIN4</accession>
<dbReference type="GO" id="GO:0005829">
    <property type="term" value="C:cytosol"/>
    <property type="evidence" value="ECO:0007669"/>
    <property type="project" value="TreeGrafter"/>
</dbReference>
<evidence type="ECO:0000259" key="13">
    <source>
        <dbReference type="PROSITE" id="PS51918"/>
    </source>
</evidence>
<keyword evidence="3 10" id="KW-0963">Cytoplasm</keyword>
<dbReference type="EMBL" id="JACBNQ010000003">
    <property type="protein sequence ID" value="NYB73606.1"/>
    <property type="molecule type" value="Genomic_DNA"/>
</dbReference>
<dbReference type="SFLD" id="SFLDF00274">
    <property type="entry name" value="ribosomal_protein_S12_methylth"/>
    <property type="match status" value="1"/>
</dbReference>
<feature type="domain" description="TRAM" evidence="11">
    <location>
        <begin position="375"/>
        <end position="442"/>
    </location>
</feature>
<dbReference type="PROSITE" id="PS01278">
    <property type="entry name" value="MTTASE_RADICAL"/>
    <property type="match status" value="1"/>
</dbReference>
<feature type="domain" description="MTTase N-terminal" evidence="12">
    <location>
        <begin position="2"/>
        <end position="119"/>
    </location>
</feature>
<dbReference type="InterPro" id="IPR006638">
    <property type="entry name" value="Elp3/MiaA/NifB-like_rSAM"/>
</dbReference>
<dbReference type="SUPFAM" id="SSF102114">
    <property type="entry name" value="Radical SAM enzymes"/>
    <property type="match status" value="1"/>
</dbReference>
<dbReference type="PROSITE" id="PS51449">
    <property type="entry name" value="MTTASE_N"/>
    <property type="match status" value="1"/>
</dbReference>
<keyword evidence="14" id="KW-0687">Ribonucleoprotein</keyword>
<dbReference type="FunFam" id="3.40.50.12160:FF:000003">
    <property type="entry name" value="CDK5 regulatory subunit-associated protein 1"/>
    <property type="match status" value="1"/>
</dbReference>
<dbReference type="Pfam" id="PF04055">
    <property type="entry name" value="Radical_SAM"/>
    <property type="match status" value="1"/>
</dbReference>
<feature type="binding site" evidence="10">
    <location>
        <position position="163"/>
    </location>
    <ligand>
        <name>[4Fe-4S] cluster</name>
        <dbReference type="ChEBI" id="CHEBI:49883"/>
        <label>2</label>
        <note>4Fe-4S-S-AdoMet</note>
    </ligand>
</feature>
<gene>
    <name evidence="10 14" type="primary">rimO</name>
    <name evidence="14" type="ORF">HZF24_05570</name>
</gene>
<comment type="subcellular location">
    <subcellularLocation>
        <location evidence="10">Cytoplasm</location>
    </subcellularLocation>
</comment>
<dbReference type="InterPro" id="IPR038135">
    <property type="entry name" value="Methylthiotransferase_N_sf"/>
</dbReference>
<feature type="binding site" evidence="10">
    <location>
        <position position="160"/>
    </location>
    <ligand>
        <name>[4Fe-4S] cluster</name>
        <dbReference type="ChEBI" id="CHEBI:49883"/>
        <label>2</label>
        <note>4Fe-4S-S-AdoMet</note>
    </ligand>
</feature>
<evidence type="ECO:0000313" key="15">
    <source>
        <dbReference type="Proteomes" id="UP000611629"/>
    </source>
</evidence>
<evidence type="ECO:0000256" key="4">
    <source>
        <dbReference type="ARBA" id="ARBA00022679"/>
    </source>
</evidence>
<dbReference type="InterPro" id="IPR013848">
    <property type="entry name" value="Methylthiotransferase_N"/>
</dbReference>
<dbReference type="NCBIfam" id="TIGR01125">
    <property type="entry name" value="30S ribosomal protein S12 methylthiotransferase RimO"/>
    <property type="match status" value="1"/>
</dbReference>
<dbReference type="CDD" id="cd01335">
    <property type="entry name" value="Radical_SAM"/>
    <property type="match status" value="1"/>
</dbReference>
<keyword evidence="5 10" id="KW-0949">S-adenosyl-L-methionine</keyword>
<feature type="binding site" evidence="10">
    <location>
        <position position="156"/>
    </location>
    <ligand>
        <name>[4Fe-4S] cluster</name>
        <dbReference type="ChEBI" id="CHEBI:49883"/>
        <label>2</label>
        <note>4Fe-4S-S-AdoMet</note>
    </ligand>
</feature>
<dbReference type="InterPro" id="IPR005839">
    <property type="entry name" value="Methylthiotransferase"/>
</dbReference>
<dbReference type="PANTHER" id="PTHR43837:SF1">
    <property type="entry name" value="RIBOSOMAL PROTEIN US12 METHYLTHIOTRANSFERASE RIMO"/>
    <property type="match status" value="1"/>
</dbReference>
<evidence type="ECO:0000256" key="8">
    <source>
        <dbReference type="ARBA" id="ARBA00023014"/>
    </source>
</evidence>
<dbReference type="GO" id="GO:0051539">
    <property type="term" value="F:4 iron, 4 sulfur cluster binding"/>
    <property type="evidence" value="ECO:0007669"/>
    <property type="project" value="UniProtKB-UniRule"/>
</dbReference>
<dbReference type="GO" id="GO:0035597">
    <property type="term" value="F:tRNA-2-methylthio-N(6)-dimethylallyladenosine(37) synthase activity"/>
    <property type="evidence" value="ECO:0007669"/>
    <property type="project" value="UniProtKB-EC"/>
</dbReference>
<dbReference type="InterPro" id="IPR005840">
    <property type="entry name" value="Ribosomal_uS12_MeSTrfase_RimO"/>
</dbReference>
<comment type="cofactor">
    <cofactor evidence="10">
        <name>[4Fe-4S] cluster</name>
        <dbReference type="ChEBI" id="CHEBI:49883"/>
    </cofactor>
    <text evidence="10">Binds 2 [4Fe-4S] clusters. One cluster is coordinated with 3 cysteines and an exchangeable S-adenosyl-L-methionine.</text>
</comment>
<dbReference type="PANTHER" id="PTHR43837">
    <property type="entry name" value="RIBOSOMAL PROTEIN S12 METHYLTHIOTRANSFERASE RIMO"/>
    <property type="match status" value="1"/>
</dbReference>
<dbReference type="Gene3D" id="3.40.50.12160">
    <property type="entry name" value="Methylthiotransferase, N-terminal domain"/>
    <property type="match status" value="1"/>
</dbReference>
<evidence type="ECO:0000256" key="3">
    <source>
        <dbReference type="ARBA" id="ARBA00022490"/>
    </source>
</evidence>
<dbReference type="SFLD" id="SFLDG01061">
    <property type="entry name" value="methylthiotransferase"/>
    <property type="match status" value="1"/>
</dbReference>
<dbReference type="GO" id="GO:0005840">
    <property type="term" value="C:ribosome"/>
    <property type="evidence" value="ECO:0007669"/>
    <property type="project" value="UniProtKB-KW"/>
</dbReference>
<keyword evidence="7 10" id="KW-0408">Iron</keyword>
<evidence type="ECO:0000256" key="1">
    <source>
        <dbReference type="ARBA" id="ARBA00003234"/>
    </source>
</evidence>
<dbReference type="Gene3D" id="3.80.30.20">
    <property type="entry name" value="tm_1862 like domain"/>
    <property type="match status" value="1"/>
</dbReference>
<evidence type="ECO:0000256" key="7">
    <source>
        <dbReference type="ARBA" id="ARBA00023004"/>
    </source>
</evidence>
<dbReference type="SFLD" id="SFLDS00029">
    <property type="entry name" value="Radical_SAM"/>
    <property type="match status" value="1"/>
</dbReference>